<dbReference type="AlphaFoldDB" id="A0A6P4CQ39"/>
<proteinExistence type="predicted"/>
<dbReference type="Proteomes" id="UP000515211">
    <property type="component" value="Chromosome 3"/>
</dbReference>
<dbReference type="InterPro" id="IPR021109">
    <property type="entry name" value="Peptidase_aspartic_dom_sf"/>
</dbReference>
<dbReference type="CDD" id="cd00303">
    <property type="entry name" value="retropepsin_like"/>
    <property type="match status" value="1"/>
</dbReference>
<gene>
    <name evidence="3" type="primary">LOC107479816</name>
</gene>
<keyword evidence="2" id="KW-1185">Reference proteome</keyword>
<feature type="compositionally biased region" description="Basic and acidic residues" evidence="1">
    <location>
        <begin position="1"/>
        <end position="23"/>
    </location>
</feature>
<dbReference type="KEGG" id="adu:107479816"/>
<dbReference type="PANTHER" id="PTHR33067">
    <property type="entry name" value="RNA-DIRECTED DNA POLYMERASE-RELATED"/>
    <property type="match status" value="1"/>
</dbReference>
<protein>
    <submittedName>
        <fullName evidence="3">Uncharacterized protein LOC107479816</fullName>
    </submittedName>
</protein>
<dbReference type="PANTHER" id="PTHR33067:SF9">
    <property type="entry name" value="RNA-DIRECTED DNA POLYMERASE"/>
    <property type="match status" value="1"/>
</dbReference>
<dbReference type="RefSeq" id="XP_015955402.1">
    <property type="nucleotide sequence ID" value="XM_016099916.1"/>
</dbReference>
<dbReference type="GeneID" id="107479816"/>
<organism evidence="2 3">
    <name type="scientific">Arachis duranensis</name>
    <name type="common">Wild peanut</name>
    <dbReference type="NCBI Taxonomy" id="130453"/>
    <lineage>
        <taxon>Eukaryota</taxon>
        <taxon>Viridiplantae</taxon>
        <taxon>Streptophyta</taxon>
        <taxon>Embryophyta</taxon>
        <taxon>Tracheophyta</taxon>
        <taxon>Spermatophyta</taxon>
        <taxon>Magnoliopsida</taxon>
        <taxon>eudicotyledons</taxon>
        <taxon>Gunneridae</taxon>
        <taxon>Pentapetalae</taxon>
        <taxon>rosids</taxon>
        <taxon>fabids</taxon>
        <taxon>Fabales</taxon>
        <taxon>Fabaceae</taxon>
        <taxon>Papilionoideae</taxon>
        <taxon>50 kb inversion clade</taxon>
        <taxon>dalbergioids sensu lato</taxon>
        <taxon>Dalbergieae</taxon>
        <taxon>Pterocarpus clade</taxon>
        <taxon>Arachis</taxon>
    </lineage>
</organism>
<reference evidence="3" key="2">
    <citation type="submission" date="2025-08" db="UniProtKB">
        <authorList>
            <consortium name="RefSeq"/>
        </authorList>
    </citation>
    <scope>IDENTIFICATION</scope>
    <source>
        <tissue evidence="3">Whole plant</tissue>
    </source>
</reference>
<dbReference type="Gene3D" id="2.40.70.10">
    <property type="entry name" value="Acid Proteases"/>
    <property type="match status" value="1"/>
</dbReference>
<reference evidence="2" key="1">
    <citation type="journal article" date="2016" name="Nat. Genet.">
        <title>The genome sequences of Arachis duranensis and Arachis ipaensis, the diploid ancestors of cultivated peanut.</title>
        <authorList>
            <person name="Bertioli D.J."/>
            <person name="Cannon S.B."/>
            <person name="Froenicke L."/>
            <person name="Huang G."/>
            <person name="Farmer A.D."/>
            <person name="Cannon E.K."/>
            <person name="Liu X."/>
            <person name="Gao D."/>
            <person name="Clevenger J."/>
            <person name="Dash S."/>
            <person name="Ren L."/>
            <person name="Moretzsohn M.C."/>
            <person name="Shirasawa K."/>
            <person name="Huang W."/>
            <person name="Vidigal B."/>
            <person name="Abernathy B."/>
            <person name="Chu Y."/>
            <person name="Niederhuth C.E."/>
            <person name="Umale P."/>
            <person name="Araujo A.C."/>
            <person name="Kozik A."/>
            <person name="Kim K.D."/>
            <person name="Burow M.D."/>
            <person name="Varshney R.K."/>
            <person name="Wang X."/>
            <person name="Zhang X."/>
            <person name="Barkley N."/>
            <person name="Guimaraes P.M."/>
            <person name="Isobe S."/>
            <person name="Guo B."/>
            <person name="Liao B."/>
            <person name="Stalker H.T."/>
            <person name="Schmitz R.J."/>
            <person name="Scheffler B.E."/>
            <person name="Leal-Bertioli S.C."/>
            <person name="Xun X."/>
            <person name="Jackson S.A."/>
            <person name="Michelmore R."/>
            <person name="Ozias-Akins P."/>
        </authorList>
    </citation>
    <scope>NUCLEOTIDE SEQUENCE [LARGE SCALE GENOMIC DNA]</scope>
    <source>
        <strain evidence="2">cv. V14167</strain>
    </source>
</reference>
<name>A0A6P4CQ39_ARADU</name>
<evidence type="ECO:0000256" key="1">
    <source>
        <dbReference type="SAM" id="MobiDB-lite"/>
    </source>
</evidence>
<evidence type="ECO:0000313" key="3">
    <source>
        <dbReference type="RefSeq" id="XP_015955402.1"/>
    </source>
</evidence>
<feature type="region of interest" description="Disordered" evidence="1">
    <location>
        <begin position="1"/>
        <end position="58"/>
    </location>
</feature>
<accession>A0A6P4CQ39</accession>
<sequence>MRTPKRPSDNHHRDTVSNSREECQAVQLRSGKIAGSGTKSGEKQVEKETSEKKIAKTECARKGGERLAPEYKAKMPYPQRLQKASKNKQFSKFLEVFRKFEINISFAEALEQIPLYAKFIKELLSNKRDWKEIETVVLTKECSAIIQKNLPEKLQDPGSILIPCTNGDTTIQKALCDRGASINLMPISFMKMLQIDEVKPTHITLQPADRSDKYPLRVVENLLVKVGPFTFPVDFVILEMEEDKNAYIILGRPF</sequence>
<feature type="compositionally biased region" description="Basic and acidic residues" evidence="1">
    <location>
        <begin position="40"/>
        <end position="58"/>
    </location>
</feature>
<evidence type="ECO:0000313" key="2">
    <source>
        <dbReference type="Proteomes" id="UP000515211"/>
    </source>
</evidence>